<sequence length="315" mass="33428">MSNPAITPEALFKRAATTSPADDKKVNAAPLDSVSLLAVVKKTIPAAATTKVVREPDAEFESKVPVAVQVAYEIEGTGWNASIHVDIMSASTAAKAKAAFMDNFKTQQAIPHELTDWTPLQLGQYSYQQGTVAAVCQNNIYFKIRGDRKTARQNSADATGSAAASNLHPLETSSAMAKLPATATSGKEVPVASLGVTPEQIAAIAHNLCAHITAGLADKLAVAPNLDTEKPGVQLFLPSQKTPKPHIRFPHLVAQNFVLHMGEGPNFLAMPTVTDTEIAFMIATKQGEGTLLVYTIHKATLAVYHKSISIKVQAA</sequence>
<accession>A0AAE0K4B2</accession>
<protein>
    <submittedName>
        <fullName evidence="1">Uncharacterized protein</fullName>
    </submittedName>
</protein>
<organism evidence="1 2">
    <name type="scientific">Lasiosphaeria ovina</name>
    <dbReference type="NCBI Taxonomy" id="92902"/>
    <lineage>
        <taxon>Eukaryota</taxon>
        <taxon>Fungi</taxon>
        <taxon>Dikarya</taxon>
        <taxon>Ascomycota</taxon>
        <taxon>Pezizomycotina</taxon>
        <taxon>Sordariomycetes</taxon>
        <taxon>Sordariomycetidae</taxon>
        <taxon>Sordariales</taxon>
        <taxon>Lasiosphaeriaceae</taxon>
        <taxon>Lasiosphaeria</taxon>
    </lineage>
</organism>
<name>A0AAE0K4B2_9PEZI</name>
<reference evidence="1" key="2">
    <citation type="submission" date="2023-06" db="EMBL/GenBank/DDBJ databases">
        <authorList>
            <consortium name="Lawrence Berkeley National Laboratory"/>
            <person name="Haridas S."/>
            <person name="Hensen N."/>
            <person name="Bonometti L."/>
            <person name="Westerberg I."/>
            <person name="Brannstrom I.O."/>
            <person name="Guillou S."/>
            <person name="Cros-Aarteil S."/>
            <person name="Calhoun S."/>
            <person name="Kuo A."/>
            <person name="Mondo S."/>
            <person name="Pangilinan J."/>
            <person name="Riley R."/>
            <person name="Labutti K."/>
            <person name="Andreopoulos B."/>
            <person name="Lipzen A."/>
            <person name="Chen C."/>
            <person name="Yanf M."/>
            <person name="Daum C."/>
            <person name="Ng V."/>
            <person name="Clum A."/>
            <person name="Steindorff A."/>
            <person name="Ohm R."/>
            <person name="Martin F."/>
            <person name="Silar P."/>
            <person name="Natvig D."/>
            <person name="Lalanne C."/>
            <person name="Gautier V."/>
            <person name="Ament-Velasquez S.L."/>
            <person name="Kruys A."/>
            <person name="Hutchinson M.I."/>
            <person name="Powell A.J."/>
            <person name="Barry K."/>
            <person name="Miller A.N."/>
            <person name="Grigoriev I.V."/>
            <person name="Debuchy R."/>
            <person name="Gladieux P."/>
            <person name="Thoren M.H."/>
            <person name="Johannesson H."/>
        </authorList>
    </citation>
    <scope>NUCLEOTIDE SEQUENCE</scope>
    <source>
        <strain evidence="1">CBS 958.72</strain>
    </source>
</reference>
<keyword evidence="2" id="KW-1185">Reference proteome</keyword>
<evidence type="ECO:0000313" key="2">
    <source>
        <dbReference type="Proteomes" id="UP001287356"/>
    </source>
</evidence>
<dbReference type="EMBL" id="JAULSN010000006">
    <property type="protein sequence ID" value="KAK3369694.1"/>
    <property type="molecule type" value="Genomic_DNA"/>
</dbReference>
<comment type="caution">
    <text evidence="1">The sequence shown here is derived from an EMBL/GenBank/DDBJ whole genome shotgun (WGS) entry which is preliminary data.</text>
</comment>
<proteinExistence type="predicted"/>
<dbReference type="Proteomes" id="UP001287356">
    <property type="component" value="Unassembled WGS sequence"/>
</dbReference>
<dbReference type="AlphaFoldDB" id="A0AAE0K4B2"/>
<gene>
    <name evidence="1" type="ORF">B0T24DRAFT_596404</name>
</gene>
<evidence type="ECO:0000313" key="1">
    <source>
        <dbReference type="EMBL" id="KAK3369694.1"/>
    </source>
</evidence>
<reference evidence="1" key="1">
    <citation type="journal article" date="2023" name="Mol. Phylogenet. Evol.">
        <title>Genome-scale phylogeny and comparative genomics of the fungal order Sordariales.</title>
        <authorList>
            <person name="Hensen N."/>
            <person name="Bonometti L."/>
            <person name="Westerberg I."/>
            <person name="Brannstrom I.O."/>
            <person name="Guillou S."/>
            <person name="Cros-Aarteil S."/>
            <person name="Calhoun S."/>
            <person name="Haridas S."/>
            <person name="Kuo A."/>
            <person name="Mondo S."/>
            <person name="Pangilinan J."/>
            <person name="Riley R."/>
            <person name="LaButti K."/>
            <person name="Andreopoulos B."/>
            <person name="Lipzen A."/>
            <person name="Chen C."/>
            <person name="Yan M."/>
            <person name="Daum C."/>
            <person name="Ng V."/>
            <person name="Clum A."/>
            <person name="Steindorff A."/>
            <person name="Ohm R.A."/>
            <person name="Martin F."/>
            <person name="Silar P."/>
            <person name="Natvig D.O."/>
            <person name="Lalanne C."/>
            <person name="Gautier V."/>
            <person name="Ament-Velasquez S.L."/>
            <person name="Kruys A."/>
            <person name="Hutchinson M.I."/>
            <person name="Powell A.J."/>
            <person name="Barry K."/>
            <person name="Miller A.N."/>
            <person name="Grigoriev I.V."/>
            <person name="Debuchy R."/>
            <person name="Gladieux P."/>
            <person name="Hiltunen Thoren M."/>
            <person name="Johannesson H."/>
        </authorList>
    </citation>
    <scope>NUCLEOTIDE SEQUENCE</scope>
    <source>
        <strain evidence="1">CBS 958.72</strain>
    </source>
</reference>